<dbReference type="AlphaFoldDB" id="A0A5C6UMP9"/>
<name>A0A5C6UMP9_9SPHN</name>
<dbReference type="Pfam" id="PF04325">
    <property type="entry name" value="DUF465"/>
    <property type="match status" value="1"/>
</dbReference>
<comment type="caution">
    <text evidence="1">The sequence shown here is derived from an EMBL/GenBank/DDBJ whole genome shotgun (WGS) entry which is preliminary data.</text>
</comment>
<sequence length="73" mass="8636">MESNMTNKSPDEKIMKPYLRKLLREHRALNRLIDTTKAIGASEDVKAMKRLRLRLKDKITALQRHYYRRGLPG</sequence>
<keyword evidence="2" id="KW-1185">Reference proteome</keyword>
<proteinExistence type="predicted"/>
<accession>A0A5C6UMP9</accession>
<dbReference type="InterPro" id="IPR007420">
    <property type="entry name" value="DUF465"/>
</dbReference>
<dbReference type="EMBL" id="VOPY01000001">
    <property type="protein sequence ID" value="TXC73391.1"/>
    <property type="molecule type" value="Genomic_DNA"/>
</dbReference>
<protein>
    <submittedName>
        <fullName evidence="1">DUF465 domain-containing protein</fullName>
    </submittedName>
</protein>
<organism evidence="1 2">
    <name type="scientific">Flavisphingopyxis soli</name>
    <dbReference type="NCBI Taxonomy" id="2601267"/>
    <lineage>
        <taxon>Bacteria</taxon>
        <taxon>Pseudomonadati</taxon>
        <taxon>Pseudomonadota</taxon>
        <taxon>Alphaproteobacteria</taxon>
        <taxon>Sphingomonadales</taxon>
        <taxon>Sphingopyxidaceae</taxon>
        <taxon>Flavisphingopyxis</taxon>
    </lineage>
</organism>
<reference evidence="1 2" key="1">
    <citation type="submission" date="2019-08" db="EMBL/GenBank/DDBJ databases">
        <title>Sphingorhabdus soil sp. nov., isolated from arctic soil.</title>
        <authorList>
            <person name="Liu Y."/>
        </authorList>
    </citation>
    <scope>NUCLEOTIDE SEQUENCE [LARGE SCALE GENOMIC DNA]</scope>
    <source>
        <strain evidence="1 2">D-2Q-5-6</strain>
    </source>
</reference>
<evidence type="ECO:0000313" key="2">
    <source>
        <dbReference type="Proteomes" id="UP000321129"/>
    </source>
</evidence>
<dbReference type="InterPro" id="IPR038444">
    <property type="entry name" value="DUF465_sf"/>
</dbReference>
<gene>
    <name evidence="1" type="ORF">FSZ31_01120</name>
</gene>
<dbReference type="Gene3D" id="6.10.280.50">
    <property type="match status" value="1"/>
</dbReference>
<evidence type="ECO:0000313" key="1">
    <source>
        <dbReference type="EMBL" id="TXC73391.1"/>
    </source>
</evidence>
<dbReference type="Proteomes" id="UP000321129">
    <property type="component" value="Unassembled WGS sequence"/>
</dbReference>